<evidence type="ECO:0008006" key="4">
    <source>
        <dbReference type="Google" id="ProtNLM"/>
    </source>
</evidence>
<evidence type="ECO:0000313" key="3">
    <source>
        <dbReference type="Proteomes" id="UP000692954"/>
    </source>
</evidence>
<accession>A0A8S1KUT8</accession>
<name>A0A8S1KUT8_9CILI</name>
<keyword evidence="1" id="KW-0812">Transmembrane</keyword>
<gene>
    <name evidence="2" type="ORF">PSON_ATCC_30995.1.T0110017</name>
</gene>
<dbReference type="GO" id="GO:0008270">
    <property type="term" value="F:zinc ion binding"/>
    <property type="evidence" value="ECO:0007669"/>
    <property type="project" value="TreeGrafter"/>
</dbReference>
<keyword evidence="1" id="KW-1133">Transmembrane helix</keyword>
<dbReference type="PANTHER" id="PTHR12621:SF7">
    <property type="entry name" value="CYSTEINE AND HISTIDINE-RICH DOMAIN-CONTAINING PROTEIN 1"/>
    <property type="match status" value="1"/>
</dbReference>
<proteinExistence type="predicted"/>
<evidence type="ECO:0000313" key="2">
    <source>
        <dbReference type="EMBL" id="CAD8057102.1"/>
    </source>
</evidence>
<feature type="transmembrane region" description="Helical" evidence="1">
    <location>
        <begin position="28"/>
        <end position="50"/>
    </location>
</feature>
<dbReference type="AlphaFoldDB" id="A0A8S1KUT8"/>
<reference evidence="2" key="1">
    <citation type="submission" date="2021-01" db="EMBL/GenBank/DDBJ databases">
        <authorList>
            <consortium name="Genoscope - CEA"/>
            <person name="William W."/>
        </authorList>
    </citation>
    <scope>NUCLEOTIDE SEQUENCE</scope>
</reference>
<dbReference type="PANTHER" id="PTHR12621">
    <property type="entry name" value="CYSTEINE AND HISTIDINE-RICH DOMAIN CHORD -CONTAINING PROTEIN"/>
    <property type="match status" value="1"/>
</dbReference>
<dbReference type="EMBL" id="CAJJDN010000011">
    <property type="protein sequence ID" value="CAD8057102.1"/>
    <property type="molecule type" value="Genomic_DNA"/>
</dbReference>
<keyword evidence="1" id="KW-0472">Membrane</keyword>
<keyword evidence="3" id="KW-1185">Reference proteome</keyword>
<organism evidence="2 3">
    <name type="scientific">Paramecium sonneborni</name>
    <dbReference type="NCBI Taxonomy" id="65129"/>
    <lineage>
        <taxon>Eukaryota</taxon>
        <taxon>Sar</taxon>
        <taxon>Alveolata</taxon>
        <taxon>Ciliophora</taxon>
        <taxon>Intramacronucleata</taxon>
        <taxon>Oligohymenophorea</taxon>
        <taxon>Peniculida</taxon>
        <taxon>Parameciidae</taxon>
        <taxon>Paramecium</taxon>
    </lineage>
</organism>
<dbReference type="Proteomes" id="UP000692954">
    <property type="component" value="Unassembled WGS sequence"/>
</dbReference>
<sequence>MINLITKADQFGAVYRPTFNSKDAYQTFFGGLITITLYSLCIAYMIFMFVQWGTHQILPRSSLSEEVKEDLFVEFDYDLIQIKLTNDVNPFTKLNNILVPQFYVLTNQIKSDPVIVFPNADGWVIPKNYKLKLSPTENFDVQLQFIACQSDYIIEGMSCANDQEISNFFNSKTTITVFIQVTKYNVKTEEFYRIPKKLEFIIQKEQTIFNKYSVKTSYAYIDNGVVFPSDQEYQFISDYTLATQSLQLNTQQQIYKKSIYSQFTFSLDNIQQINYITYAHLDEVLASIGSIWSIILILSYCAVLFNEFNQSEYLYRKIISFYYPQFKFLQIRQNFIGKITKVTGYGQSYDPREFTKYYQKLKQDAQQKMKVKNILYEISRIQFILQSIQERNLILNSHNVGIKLKLLDKDSSEFPNILPHENQLSDNDFMLLSKPKLKSKTDPGKNKFYQINIMNHNRLETTQVNTSQDKFTLIS</sequence>
<dbReference type="OrthoDB" id="290191at2759"/>
<evidence type="ECO:0000256" key="1">
    <source>
        <dbReference type="SAM" id="Phobius"/>
    </source>
</evidence>
<comment type="caution">
    <text evidence="2">The sequence shown here is derived from an EMBL/GenBank/DDBJ whole genome shotgun (WGS) entry which is preliminary data.</text>
</comment>
<protein>
    <recommendedName>
        <fullName evidence="4">Transmembrane protein</fullName>
    </recommendedName>
</protein>